<dbReference type="AlphaFoldDB" id="A0A7J7J8V9"/>
<name>A0A7J7J8V9_BUGNE</name>
<dbReference type="EMBL" id="VXIV02002908">
    <property type="protein sequence ID" value="KAF6022076.1"/>
    <property type="molecule type" value="Genomic_DNA"/>
</dbReference>
<sequence length="411" mass="46047">MAAAACGPSSQSAPTCPPDVSDTLDVLQGVERIATRDYARGLYNDHINFVAMDTQSGNRVLLTLYLHKEADQLLGISKSGKTLFIANGFILNKYQLCTVTITSETIYLAGSLQMAKNNMDDTLTNVFLPASCPNYQLIVMEVPKCHNYQFSNTDKELVAKADDIFNNPTVTFLKPLSPAEKILILVYNIRRQLAYYKFLEKCMTPVFINMPPSYVPTVLFRHCPTIPVSRCDMNTLVPPDATYFVRISHHHIESGTFYLDVLDGSKLILLNVKLYSEANGVVFKAVDAGSRLYFTATGIHEENALEVKDATDTVLAYRIKDGIYNDNNYPIAGIQDPTMRSETAFTTGLITSLIDNRVHSSCKDCHHRGAQTRINLNADLGLRMFTLAWSIWNCFTVYKFHHAPIPYIQEI</sequence>
<evidence type="ECO:0000313" key="1">
    <source>
        <dbReference type="EMBL" id="KAF6022076.1"/>
    </source>
</evidence>
<dbReference type="Proteomes" id="UP000593567">
    <property type="component" value="Unassembled WGS sequence"/>
</dbReference>
<comment type="caution">
    <text evidence="1">The sequence shown here is derived from an EMBL/GenBank/DDBJ whole genome shotgun (WGS) entry which is preliminary data.</text>
</comment>
<reference evidence="1" key="1">
    <citation type="submission" date="2020-06" db="EMBL/GenBank/DDBJ databases">
        <title>Draft genome of Bugula neritina, a colonial animal packing powerful symbionts and potential medicines.</title>
        <authorList>
            <person name="Rayko M."/>
        </authorList>
    </citation>
    <scope>NUCLEOTIDE SEQUENCE [LARGE SCALE GENOMIC DNA]</scope>
    <source>
        <strain evidence="1">Kwan_BN1</strain>
    </source>
</reference>
<organism evidence="1 2">
    <name type="scientific">Bugula neritina</name>
    <name type="common">Brown bryozoan</name>
    <name type="synonym">Sertularia neritina</name>
    <dbReference type="NCBI Taxonomy" id="10212"/>
    <lineage>
        <taxon>Eukaryota</taxon>
        <taxon>Metazoa</taxon>
        <taxon>Spiralia</taxon>
        <taxon>Lophotrochozoa</taxon>
        <taxon>Bryozoa</taxon>
        <taxon>Gymnolaemata</taxon>
        <taxon>Cheilostomatida</taxon>
        <taxon>Flustrina</taxon>
        <taxon>Buguloidea</taxon>
        <taxon>Bugulidae</taxon>
        <taxon>Bugula</taxon>
    </lineage>
</organism>
<protein>
    <submittedName>
        <fullName evidence="1">Uncharacterized protein</fullName>
    </submittedName>
</protein>
<keyword evidence="2" id="KW-1185">Reference proteome</keyword>
<gene>
    <name evidence="1" type="ORF">EB796_019625</name>
</gene>
<proteinExistence type="predicted"/>
<accession>A0A7J7J8V9</accession>
<evidence type="ECO:0000313" key="2">
    <source>
        <dbReference type="Proteomes" id="UP000593567"/>
    </source>
</evidence>